<accession>A0ABW1KZW1</accession>
<dbReference type="InterPro" id="IPR019285">
    <property type="entry name" value="DUF2336"/>
</dbReference>
<sequence length="381" mass="42242">MTSGASRLNQLMELAREGSPEARRDLLRLITDLFMAPSAQHSPAVMQHFEAILSRLAGDAEPALRRETAERLADAPAAPKGLINLLARDNIAVAEPVLKRSTALSDDDLIAIITLRNQGHINAIARRAEIPSTVSAAIVDHGAEAALISLAKNQGAQFSAAAMQAMVAKARKRTDLQVPMTGRYDLPPQLLTQLYFYVASPLKKEILHRSDMLDPALVDVAVRANRHRLMDEIADEPHETQEFISDAIRMNAVHETLLKRLIAEKRRREFQFAFAHFIGVDLATGQTILNDQSFEALAVACRAVSVERPNFARFVMALRKSGGEEAKALRILDLYEKVPVEAAERIMRFWRMRTEAAAGAARLARFIEDDDEPMVLTDGKR</sequence>
<dbReference type="Proteomes" id="UP001596116">
    <property type="component" value="Unassembled WGS sequence"/>
</dbReference>
<proteinExistence type="predicted"/>
<dbReference type="RefSeq" id="WP_379882804.1">
    <property type="nucleotide sequence ID" value="NZ_JBHPON010000002.1"/>
</dbReference>
<dbReference type="Pfam" id="PF10098">
    <property type="entry name" value="DUF2336"/>
    <property type="match status" value="1"/>
</dbReference>
<comment type="caution">
    <text evidence="1">The sequence shown here is derived from an EMBL/GenBank/DDBJ whole genome shotgun (WGS) entry which is preliminary data.</text>
</comment>
<gene>
    <name evidence="1" type="ORF">ACFMB1_10490</name>
</gene>
<reference evidence="1 2" key="1">
    <citation type="submission" date="2024-09" db="EMBL/GenBank/DDBJ databases">
        <authorList>
            <person name="Zhang Z.-H."/>
        </authorList>
    </citation>
    <scope>NUCLEOTIDE SEQUENCE [LARGE SCALE GENOMIC DNA]</scope>
    <source>
        <strain evidence="1 2">HHTR114</strain>
    </source>
</reference>
<protein>
    <submittedName>
        <fullName evidence="1">DUF2336 domain-containing protein</fullName>
    </submittedName>
</protein>
<organism evidence="1 2">
    <name type="scientific">Hyphococcus aureus</name>
    <dbReference type="NCBI Taxonomy" id="2666033"/>
    <lineage>
        <taxon>Bacteria</taxon>
        <taxon>Pseudomonadati</taxon>
        <taxon>Pseudomonadota</taxon>
        <taxon>Alphaproteobacteria</taxon>
        <taxon>Parvularculales</taxon>
        <taxon>Parvularculaceae</taxon>
        <taxon>Hyphococcus</taxon>
    </lineage>
</organism>
<dbReference type="EMBL" id="JBHPON010000002">
    <property type="protein sequence ID" value="MFC6035973.1"/>
    <property type="molecule type" value="Genomic_DNA"/>
</dbReference>
<evidence type="ECO:0000313" key="2">
    <source>
        <dbReference type="Proteomes" id="UP001596116"/>
    </source>
</evidence>
<keyword evidence="2" id="KW-1185">Reference proteome</keyword>
<name>A0ABW1KZW1_9PROT</name>
<evidence type="ECO:0000313" key="1">
    <source>
        <dbReference type="EMBL" id="MFC6035973.1"/>
    </source>
</evidence>